<keyword evidence="4 8" id="KW-0547">Nucleotide-binding</keyword>
<dbReference type="GO" id="GO:0006270">
    <property type="term" value="P:DNA replication initiation"/>
    <property type="evidence" value="ECO:0007669"/>
    <property type="project" value="UniProtKB-UniRule"/>
</dbReference>
<comment type="subunit">
    <text evidence="8">Oligomerizes as a right-handed, spiral filament on DNA at oriC.</text>
</comment>
<dbReference type="PANTHER" id="PTHR30050:SF2">
    <property type="entry name" value="CHROMOSOMAL REPLICATION INITIATOR PROTEIN DNAA"/>
    <property type="match status" value="1"/>
</dbReference>
<evidence type="ECO:0000259" key="13">
    <source>
        <dbReference type="SMART" id="SM00382"/>
    </source>
</evidence>
<dbReference type="InterPro" id="IPR013159">
    <property type="entry name" value="DnaA_C"/>
</dbReference>
<evidence type="ECO:0000256" key="5">
    <source>
        <dbReference type="ARBA" id="ARBA00022840"/>
    </source>
</evidence>
<dbReference type="SUPFAM" id="SSF48295">
    <property type="entry name" value="TrpR-like"/>
    <property type="match status" value="1"/>
</dbReference>
<feature type="compositionally biased region" description="Basic and acidic residues" evidence="12">
    <location>
        <begin position="112"/>
        <end position="121"/>
    </location>
</feature>
<dbReference type="CDD" id="cd00009">
    <property type="entry name" value="AAA"/>
    <property type="match status" value="1"/>
</dbReference>
<feature type="binding site" evidence="8">
    <location>
        <position position="179"/>
    </location>
    <ligand>
        <name>ATP</name>
        <dbReference type="ChEBI" id="CHEBI:30616"/>
    </ligand>
</feature>
<dbReference type="PANTHER" id="PTHR30050">
    <property type="entry name" value="CHROMOSOMAL REPLICATION INITIATOR PROTEIN DNAA"/>
    <property type="match status" value="1"/>
</dbReference>
<dbReference type="SUPFAM" id="SSF52540">
    <property type="entry name" value="P-loop containing nucleoside triphosphate hydrolases"/>
    <property type="match status" value="1"/>
</dbReference>
<dbReference type="InterPro" id="IPR013317">
    <property type="entry name" value="DnaA_dom"/>
</dbReference>
<dbReference type="InterPro" id="IPR020591">
    <property type="entry name" value="Chromosome_initiator_DnaA-like"/>
</dbReference>
<dbReference type="FunFam" id="3.40.50.300:FF:000150">
    <property type="entry name" value="Chromosomal replication initiator protein DnaA"/>
    <property type="match status" value="1"/>
</dbReference>
<dbReference type="Gene3D" id="1.10.8.60">
    <property type="match status" value="1"/>
</dbReference>
<evidence type="ECO:0000256" key="6">
    <source>
        <dbReference type="ARBA" id="ARBA00023121"/>
    </source>
</evidence>
<reference evidence="15" key="1">
    <citation type="journal article" date="2020" name="Appl. Environ. Microbiol.">
        <title>Medium-Chain Fatty Acid Synthesis by 'Candidatus Weimeria bifida' gen. nov., sp. nov., and 'Candidatus Pseudoramibacter fermentans' sp. nov.</title>
        <authorList>
            <person name="Scarborough M.J."/>
            <person name="Myers K.S."/>
            <person name="Donohue T.J."/>
            <person name="Noguera D.R."/>
        </authorList>
    </citation>
    <scope>NUCLEOTIDE SEQUENCE</scope>
    <source>
        <strain evidence="15">EUB1.1</strain>
    </source>
</reference>
<accession>A0A6L5GNQ2</accession>
<feature type="region of interest" description="Domain IV, binds dsDNA" evidence="8">
    <location>
        <begin position="349"/>
        <end position="469"/>
    </location>
</feature>
<dbReference type="Pfam" id="PF08299">
    <property type="entry name" value="Bac_DnaA_C"/>
    <property type="match status" value="1"/>
</dbReference>
<dbReference type="Gene3D" id="1.10.1750.10">
    <property type="match status" value="1"/>
</dbReference>
<dbReference type="GO" id="GO:0005737">
    <property type="term" value="C:cytoplasm"/>
    <property type="evidence" value="ECO:0007669"/>
    <property type="project" value="UniProtKB-SubCell"/>
</dbReference>
<evidence type="ECO:0000256" key="4">
    <source>
        <dbReference type="ARBA" id="ARBA00022741"/>
    </source>
</evidence>
<dbReference type="InterPro" id="IPR024633">
    <property type="entry name" value="DnaA_N_dom"/>
</dbReference>
<evidence type="ECO:0000256" key="11">
    <source>
        <dbReference type="RuleBase" id="RU004227"/>
    </source>
</evidence>
<evidence type="ECO:0000256" key="10">
    <source>
        <dbReference type="RuleBase" id="RU000577"/>
    </source>
</evidence>
<dbReference type="Gene3D" id="3.30.300.180">
    <property type="match status" value="1"/>
</dbReference>
<evidence type="ECO:0000313" key="15">
    <source>
        <dbReference type="EMBL" id="MQM71909.1"/>
    </source>
</evidence>
<dbReference type="GO" id="GO:0006275">
    <property type="term" value="P:regulation of DNA replication"/>
    <property type="evidence" value="ECO:0007669"/>
    <property type="project" value="UniProtKB-UniRule"/>
</dbReference>
<dbReference type="AlphaFoldDB" id="A0A6L5GNQ2"/>
<feature type="binding site" evidence="8">
    <location>
        <position position="178"/>
    </location>
    <ligand>
        <name>ATP</name>
        <dbReference type="ChEBI" id="CHEBI:30616"/>
    </ligand>
</feature>
<name>A0A6L5GNQ2_9FIRM</name>
<comment type="caution">
    <text evidence="15">The sequence shown here is derived from an EMBL/GenBank/DDBJ whole genome shotgun (WGS) entry which is preliminary data.</text>
</comment>
<dbReference type="InterPro" id="IPR001957">
    <property type="entry name" value="Chromosome_initiator_DnaA"/>
</dbReference>
<dbReference type="FunFam" id="1.10.8.60:FF:000003">
    <property type="entry name" value="Chromosomal replication initiator protein DnaA"/>
    <property type="match status" value="1"/>
</dbReference>
<comment type="function">
    <text evidence="8 10">Plays an essential role in the initiation and regulation of chromosomal replication. ATP-DnaA binds to the origin of replication (oriC) to initiate formation of the DNA replication initiation complex once per cell cycle. Binds the DnaA box (a 9 base pair repeat at the origin) and separates the double-stranded (ds)DNA. Forms a right-handed helical filament on oriC DNA; dsDNA binds to the exterior of the filament while single-stranded (ss)DNA is stabiized in the filament's interior. The ATP-DnaA-oriC complex binds and stabilizes one strand of the AT-rich DNA unwinding element (DUE), permitting loading of DNA polymerase. After initiation quickly degrades to an ADP-DnaA complex that is not apt for DNA replication. Binds acidic phospholipids.</text>
</comment>
<evidence type="ECO:0000259" key="14">
    <source>
        <dbReference type="SMART" id="SM00760"/>
    </source>
</evidence>
<dbReference type="InterPro" id="IPR038454">
    <property type="entry name" value="DnaA_N_sf"/>
</dbReference>
<dbReference type="EMBL" id="VOGB01000003">
    <property type="protein sequence ID" value="MQM71909.1"/>
    <property type="molecule type" value="Genomic_DNA"/>
</dbReference>
<evidence type="ECO:0000256" key="7">
    <source>
        <dbReference type="ARBA" id="ARBA00023125"/>
    </source>
</evidence>
<dbReference type="NCBIfam" id="TIGR00362">
    <property type="entry name" value="DnaA"/>
    <property type="match status" value="1"/>
</dbReference>
<keyword evidence="2 8" id="KW-0963">Cytoplasm</keyword>
<keyword evidence="6 8" id="KW-0446">Lipid-binding</keyword>
<dbReference type="InterPro" id="IPR003593">
    <property type="entry name" value="AAA+_ATPase"/>
</dbReference>
<comment type="domain">
    <text evidence="8">Domain I is involved in oligomerization and binding regulators, domain II is flexibile and of varying length in different bacteria, domain III forms the AAA+ region, while domain IV binds dsDNA.</text>
</comment>
<keyword evidence="7 8" id="KW-0238">DNA-binding</keyword>
<evidence type="ECO:0000256" key="9">
    <source>
        <dbReference type="NCBIfam" id="TIGR00362"/>
    </source>
</evidence>
<dbReference type="HAMAP" id="MF_00377">
    <property type="entry name" value="DnaA_bact"/>
    <property type="match status" value="1"/>
</dbReference>
<dbReference type="Pfam" id="PF00308">
    <property type="entry name" value="Bac_DnaA"/>
    <property type="match status" value="1"/>
</dbReference>
<dbReference type="Pfam" id="PF11638">
    <property type="entry name" value="DnaA_N"/>
    <property type="match status" value="1"/>
</dbReference>
<dbReference type="SMART" id="SM00760">
    <property type="entry name" value="Bac_DnaA_C"/>
    <property type="match status" value="1"/>
</dbReference>
<dbReference type="PROSITE" id="PS01008">
    <property type="entry name" value="DNAA"/>
    <property type="match status" value="1"/>
</dbReference>
<feature type="binding site" evidence="8">
    <location>
        <position position="176"/>
    </location>
    <ligand>
        <name>ATP</name>
        <dbReference type="ChEBI" id="CHEBI:30616"/>
    </ligand>
</feature>
<feature type="binding site" evidence="8">
    <location>
        <position position="180"/>
    </location>
    <ligand>
        <name>ATP</name>
        <dbReference type="ChEBI" id="CHEBI:30616"/>
    </ligand>
</feature>
<dbReference type="InterPro" id="IPR010921">
    <property type="entry name" value="Trp_repressor/repl_initiator"/>
</dbReference>
<dbReference type="CDD" id="cd06571">
    <property type="entry name" value="Bac_DnaA_C"/>
    <property type="match status" value="1"/>
</dbReference>
<feature type="region of interest" description="Domain I, interacts with DnaA modulators" evidence="8">
    <location>
        <begin position="1"/>
        <end position="110"/>
    </location>
</feature>
<evidence type="ECO:0000256" key="2">
    <source>
        <dbReference type="ARBA" id="ARBA00022490"/>
    </source>
</evidence>
<keyword evidence="16" id="KW-1185">Reference proteome</keyword>
<dbReference type="GO" id="GO:0008289">
    <property type="term" value="F:lipid binding"/>
    <property type="evidence" value="ECO:0007669"/>
    <property type="project" value="UniProtKB-KW"/>
</dbReference>
<evidence type="ECO:0000313" key="16">
    <source>
        <dbReference type="Proteomes" id="UP000473648"/>
    </source>
</evidence>
<dbReference type="SMART" id="SM00382">
    <property type="entry name" value="AAA"/>
    <property type="match status" value="1"/>
</dbReference>
<dbReference type="GO" id="GO:0003688">
    <property type="term" value="F:DNA replication origin binding"/>
    <property type="evidence" value="ECO:0007669"/>
    <property type="project" value="UniProtKB-UniRule"/>
</dbReference>
<evidence type="ECO:0000256" key="3">
    <source>
        <dbReference type="ARBA" id="ARBA00022705"/>
    </source>
</evidence>
<protein>
    <recommendedName>
        <fullName evidence="8 9">Chromosomal replication initiator protein DnaA</fullName>
    </recommendedName>
</protein>
<dbReference type="InterPro" id="IPR018312">
    <property type="entry name" value="Chromosome_initiator_DnaA_CS"/>
</dbReference>
<comment type="caution">
    <text evidence="8">Lacks conserved residue(s) required for the propagation of feature annotation.</text>
</comment>
<organism evidence="15 16">
    <name type="scientific">Candidatus Pseudoramibacter fermentans</name>
    <dbReference type="NCBI Taxonomy" id="2594427"/>
    <lineage>
        <taxon>Bacteria</taxon>
        <taxon>Bacillati</taxon>
        <taxon>Bacillota</taxon>
        <taxon>Clostridia</taxon>
        <taxon>Eubacteriales</taxon>
        <taxon>Eubacteriaceae</taxon>
        <taxon>Pseudoramibacter</taxon>
    </lineage>
</organism>
<sequence length="469" mass="53456">MSRLSTTSYRKTEKNVEESINEIWEKALSSIEEEMPFVSFTTWFEPLKPVAIRGNKFYLQVPNSSKFNKSVLENRHKDLISNALSFAMNKKNIEACFIFDESEIDELEDSAESDKPNKSKSVETPPINNSSGINPKYTFERFVIGENNRFAHAACVAVAEAPSEQYNPLFIYGGVGLGKTHLMQAIGNYIMTYTPEKKVVYVSCETFTNEFIDAIQNKSNTSFRNRYRNVDILLIDDIQFLSGKEGTQEEFFHTFNALHDEDKQIVISSDRPPREIPKLAERLRSRFEMGLITDISAPNFETRMAILRKKAETYKEEIPDDVLSFIANNIHSNIRELEGALTTVVAYSKLHGEKISLDFAKESLADLFVSKQHEINADYIKEITAKYFNTTVEDMNSKKRTKAVTTPRQVAMYLCREMTSMSLPAIGEAFGGRDHSTVIHGCQKISENIEKNTDFKNLVLRIQSEIKGE</sequence>
<dbReference type="Proteomes" id="UP000473648">
    <property type="component" value="Unassembled WGS sequence"/>
</dbReference>
<keyword evidence="5 8" id="KW-0067">ATP-binding</keyword>
<evidence type="ECO:0000256" key="8">
    <source>
        <dbReference type="HAMAP-Rule" id="MF_00377"/>
    </source>
</evidence>
<gene>
    <name evidence="8 15" type="primary">dnaA</name>
    <name evidence="15" type="ORF">FRC53_00425</name>
</gene>
<feature type="domain" description="Chromosomal replication initiator DnaA C-terminal" evidence="14">
    <location>
        <begin position="376"/>
        <end position="445"/>
    </location>
</feature>
<evidence type="ECO:0000256" key="1">
    <source>
        <dbReference type="ARBA" id="ARBA00006583"/>
    </source>
</evidence>
<comment type="subcellular location">
    <subcellularLocation>
        <location evidence="8">Cytoplasm</location>
    </subcellularLocation>
</comment>
<keyword evidence="3 8" id="KW-0235">DNA replication</keyword>
<dbReference type="Gene3D" id="3.40.50.300">
    <property type="entry name" value="P-loop containing nucleotide triphosphate hydrolases"/>
    <property type="match status" value="1"/>
</dbReference>
<feature type="region of interest" description="Domain III, AAA+ region" evidence="8">
    <location>
        <begin position="132"/>
        <end position="348"/>
    </location>
</feature>
<evidence type="ECO:0000256" key="12">
    <source>
        <dbReference type="SAM" id="MobiDB-lite"/>
    </source>
</evidence>
<dbReference type="GO" id="GO:0005886">
    <property type="term" value="C:plasma membrane"/>
    <property type="evidence" value="ECO:0007669"/>
    <property type="project" value="TreeGrafter"/>
</dbReference>
<comment type="similarity">
    <text evidence="1 8 11">Belongs to the DnaA family.</text>
</comment>
<feature type="region of interest" description="Disordered" evidence="12">
    <location>
        <begin position="108"/>
        <end position="129"/>
    </location>
</feature>
<feature type="domain" description="AAA+ ATPase" evidence="13">
    <location>
        <begin position="165"/>
        <end position="293"/>
    </location>
</feature>
<dbReference type="GO" id="GO:0005524">
    <property type="term" value="F:ATP binding"/>
    <property type="evidence" value="ECO:0007669"/>
    <property type="project" value="UniProtKB-UniRule"/>
</dbReference>
<proteinExistence type="inferred from homology"/>
<dbReference type="PRINTS" id="PR00051">
    <property type="entry name" value="DNAA"/>
</dbReference>
<dbReference type="InterPro" id="IPR027417">
    <property type="entry name" value="P-loop_NTPase"/>
</dbReference>